<gene>
    <name evidence="5" type="ORF">RIB2604_02600840</name>
</gene>
<comment type="caution">
    <text evidence="5">The sequence shown here is derived from an EMBL/GenBank/DDBJ whole genome shotgun (WGS) entry which is preliminary data.</text>
</comment>
<dbReference type="AlphaFoldDB" id="A0A146FRE7"/>
<dbReference type="InterPro" id="IPR011057">
    <property type="entry name" value="Mss4-like_sf"/>
</dbReference>
<feature type="domain" description="CENP-V/GFA" evidence="4">
    <location>
        <begin position="34"/>
        <end position="91"/>
    </location>
</feature>
<evidence type="ECO:0000313" key="6">
    <source>
        <dbReference type="Proteomes" id="UP000075230"/>
    </source>
</evidence>
<evidence type="ECO:0000256" key="2">
    <source>
        <dbReference type="ARBA" id="ARBA00022723"/>
    </source>
</evidence>
<accession>A0A146FRE7</accession>
<dbReference type="EMBL" id="BCWF01000025">
    <property type="protein sequence ID" value="GAT28444.1"/>
    <property type="molecule type" value="Genomic_DNA"/>
</dbReference>
<protein>
    <recommendedName>
        <fullName evidence="4">CENP-V/GFA domain-containing protein</fullName>
    </recommendedName>
</protein>
<evidence type="ECO:0000259" key="4">
    <source>
        <dbReference type="Pfam" id="PF04828"/>
    </source>
</evidence>
<keyword evidence="2" id="KW-0479">Metal-binding</keyword>
<reference evidence="5 6" key="1">
    <citation type="journal article" date="2016" name="DNA Res.">
        <title>Genome sequence of Aspergillus luchuensis NBRC 4314.</title>
        <authorList>
            <person name="Yamada O."/>
            <person name="Machida M."/>
            <person name="Hosoyama A."/>
            <person name="Goto M."/>
            <person name="Takahashi T."/>
            <person name="Futagami T."/>
            <person name="Yamagata Y."/>
            <person name="Takeuchi M."/>
            <person name="Kobayashi T."/>
            <person name="Koike H."/>
            <person name="Abe K."/>
            <person name="Asai K."/>
            <person name="Arita M."/>
            <person name="Fujita N."/>
            <person name="Fukuda K."/>
            <person name="Higa K."/>
            <person name="Horikawa H."/>
            <person name="Ishikawa T."/>
            <person name="Jinno K."/>
            <person name="Kato Y."/>
            <person name="Kirimura K."/>
            <person name="Mizutani O."/>
            <person name="Nakasone K."/>
            <person name="Sano M."/>
            <person name="Shiraishi Y."/>
            <person name="Tsukahara M."/>
            <person name="Gomi K."/>
        </authorList>
    </citation>
    <scope>NUCLEOTIDE SEQUENCE [LARGE SCALE GENOMIC DNA]</scope>
    <source>
        <strain evidence="5 6">RIB 2604</strain>
    </source>
</reference>
<sequence>MPVDENAQFILKTATYFTPNFTLHDPERLAKRYIVNNTLSGRQKVKCFCSGCGCTIYTIPATNGEEEIVVRTALIENGLELFKPTIECYVRNRPSYFSATTTGKQYDLMP</sequence>
<organism evidence="5 6">
    <name type="scientific">Aspergillus kawachii</name>
    <name type="common">White koji mold</name>
    <name type="synonym">Aspergillus awamori var. kawachi</name>
    <dbReference type="NCBI Taxonomy" id="1069201"/>
    <lineage>
        <taxon>Eukaryota</taxon>
        <taxon>Fungi</taxon>
        <taxon>Dikarya</taxon>
        <taxon>Ascomycota</taxon>
        <taxon>Pezizomycotina</taxon>
        <taxon>Eurotiomycetes</taxon>
        <taxon>Eurotiomycetidae</taxon>
        <taxon>Eurotiales</taxon>
        <taxon>Aspergillaceae</taxon>
        <taxon>Aspergillus</taxon>
        <taxon>Aspergillus subgen. Circumdati</taxon>
    </lineage>
</organism>
<dbReference type="InterPro" id="IPR006913">
    <property type="entry name" value="CENP-V/GFA"/>
</dbReference>
<dbReference type="VEuPathDB" id="FungiDB:ASPFODRAFT_539584"/>
<keyword evidence="3" id="KW-0862">Zinc</keyword>
<evidence type="ECO:0000256" key="3">
    <source>
        <dbReference type="ARBA" id="ARBA00022833"/>
    </source>
</evidence>
<comment type="similarity">
    <text evidence="1">Belongs to the Gfa family.</text>
</comment>
<dbReference type="SUPFAM" id="SSF51316">
    <property type="entry name" value="Mss4-like"/>
    <property type="match status" value="1"/>
</dbReference>
<dbReference type="GO" id="GO:0016846">
    <property type="term" value="F:carbon-sulfur lyase activity"/>
    <property type="evidence" value="ECO:0007669"/>
    <property type="project" value="InterPro"/>
</dbReference>
<dbReference type="GO" id="GO:0046872">
    <property type="term" value="F:metal ion binding"/>
    <property type="evidence" value="ECO:0007669"/>
    <property type="project" value="UniProtKB-KW"/>
</dbReference>
<evidence type="ECO:0000313" key="5">
    <source>
        <dbReference type="EMBL" id="GAT28444.1"/>
    </source>
</evidence>
<evidence type="ECO:0000256" key="1">
    <source>
        <dbReference type="ARBA" id="ARBA00005495"/>
    </source>
</evidence>
<reference evidence="6" key="2">
    <citation type="submission" date="2016-02" db="EMBL/GenBank/DDBJ databases">
        <title>Genome sequencing of Aspergillus luchuensis NBRC 4314.</title>
        <authorList>
            <person name="Yamada O."/>
        </authorList>
    </citation>
    <scope>NUCLEOTIDE SEQUENCE [LARGE SCALE GENOMIC DNA]</scope>
    <source>
        <strain evidence="6">RIB 2604</strain>
    </source>
</reference>
<proteinExistence type="inferred from homology"/>
<dbReference type="Proteomes" id="UP000075230">
    <property type="component" value="Unassembled WGS sequence"/>
</dbReference>
<name>A0A146FRE7_ASPKA</name>
<dbReference type="Pfam" id="PF04828">
    <property type="entry name" value="GFA"/>
    <property type="match status" value="1"/>
</dbReference>